<organism evidence="2 3">
    <name type="scientific">Effusibacillus lacus</name>
    <dbReference type="NCBI Taxonomy" id="1348429"/>
    <lineage>
        <taxon>Bacteria</taxon>
        <taxon>Bacillati</taxon>
        <taxon>Bacillota</taxon>
        <taxon>Bacilli</taxon>
        <taxon>Bacillales</taxon>
        <taxon>Alicyclobacillaceae</taxon>
        <taxon>Effusibacillus</taxon>
    </lineage>
</organism>
<proteinExistence type="predicted"/>
<name>A0A292YLG8_9BACL</name>
<dbReference type="NCBIfam" id="NF042414">
    <property type="entry name" value="CLC_0170_fam"/>
    <property type="match status" value="1"/>
</dbReference>
<feature type="transmembrane region" description="Helical" evidence="1">
    <location>
        <begin position="12"/>
        <end position="29"/>
    </location>
</feature>
<feature type="transmembrane region" description="Helical" evidence="1">
    <location>
        <begin position="50"/>
        <end position="69"/>
    </location>
</feature>
<keyword evidence="1" id="KW-0472">Membrane</keyword>
<evidence type="ECO:0000313" key="2">
    <source>
        <dbReference type="EMBL" id="GAX91947.1"/>
    </source>
</evidence>
<dbReference type="AlphaFoldDB" id="A0A292YLG8"/>
<dbReference type="EMBL" id="BDUF01000112">
    <property type="protein sequence ID" value="GAX91947.1"/>
    <property type="molecule type" value="Genomic_DNA"/>
</dbReference>
<reference evidence="3" key="1">
    <citation type="submission" date="2017-07" db="EMBL/GenBank/DDBJ databases">
        <title>Draft genome sequence of Effusibacillus lacus strain skLN1.</title>
        <authorList>
            <person name="Watanabe M."/>
            <person name="Kojima H."/>
            <person name="Fukui M."/>
        </authorList>
    </citation>
    <scope>NUCLEOTIDE SEQUENCE [LARGE SCALE GENOMIC DNA]</scope>
    <source>
        <strain evidence="3">skLN1</strain>
    </source>
</reference>
<accession>A0A292YLG8</accession>
<dbReference type="InterPro" id="IPR049971">
    <property type="entry name" value="CLC_0170-like"/>
</dbReference>
<keyword evidence="1" id="KW-1133">Transmembrane helix</keyword>
<keyword evidence="1" id="KW-0812">Transmembrane</keyword>
<evidence type="ECO:0000313" key="3">
    <source>
        <dbReference type="Proteomes" id="UP000217785"/>
    </source>
</evidence>
<dbReference type="OrthoDB" id="2897521at2"/>
<sequence>MTYGGFTGNPVGYINYVVVLFIVTGFLILRFDAKGYGLRKMHKEQKAARIIGWANLLGGIVTFVGHWVYQKLL</sequence>
<gene>
    <name evidence="2" type="ORF">EFBL_3638</name>
</gene>
<evidence type="ECO:0000256" key="1">
    <source>
        <dbReference type="SAM" id="Phobius"/>
    </source>
</evidence>
<dbReference type="RefSeq" id="WP_096184242.1">
    <property type="nucleotide sequence ID" value="NZ_BDUF01000112.1"/>
</dbReference>
<dbReference type="Proteomes" id="UP000217785">
    <property type="component" value="Unassembled WGS sequence"/>
</dbReference>
<protein>
    <submittedName>
        <fullName evidence="2">Uncharacterized protein</fullName>
    </submittedName>
</protein>
<comment type="caution">
    <text evidence="2">The sequence shown here is derived from an EMBL/GenBank/DDBJ whole genome shotgun (WGS) entry which is preliminary data.</text>
</comment>
<keyword evidence="3" id="KW-1185">Reference proteome</keyword>